<feature type="transmembrane region" description="Helical" evidence="1">
    <location>
        <begin position="194"/>
        <end position="213"/>
    </location>
</feature>
<evidence type="ECO:0000313" key="2">
    <source>
        <dbReference type="EMBL" id="WOC32977.1"/>
    </source>
</evidence>
<feature type="transmembrane region" description="Helical" evidence="1">
    <location>
        <begin position="48"/>
        <end position="68"/>
    </location>
</feature>
<reference evidence="2" key="1">
    <citation type="submission" date="2023-09" db="EMBL/GenBank/DDBJ databases">
        <authorList>
            <person name="Zeng C."/>
        </authorList>
    </citation>
    <scope>NUCLEOTIDE SEQUENCE</scope>
    <source>
        <strain evidence="2">ZCY20-5</strain>
    </source>
</reference>
<keyword evidence="1" id="KW-0812">Transmembrane</keyword>
<evidence type="ECO:0000313" key="3">
    <source>
        <dbReference type="Proteomes" id="UP001300604"/>
    </source>
</evidence>
<evidence type="ECO:0000256" key="1">
    <source>
        <dbReference type="SAM" id="Phobius"/>
    </source>
</evidence>
<dbReference type="AlphaFoldDB" id="A0AA97DBZ1"/>
<dbReference type="KEGG" id="carl:PXC00_03605"/>
<keyword evidence="1" id="KW-0472">Membrane</keyword>
<keyword evidence="1" id="KW-1133">Transmembrane helix</keyword>
<feature type="transmembrane region" description="Helical" evidence="1">
    <location>
        <begin position="158"/>
        <end position="182"/>
    </location>
</feature>
<dbReference type="RefSeq" id="WP_275845938.1">
    <property type="nucleotide sequence ID" value="NZ_CP135996.1"/>
</dbReference>
<organism evidence="2 3">
    <name type="scientific">Caproicibacterium argilliputei</name>
    <dbReference type="NCBI Taxonomy" id="3030016"/>
    <lineage>
        <taxon>Bacteria</taxon>
        <taxon>Bacillati</taxon>
        <taxon>Bacillota</taxon>
        <taxon>Clostridia</taxon>
        <taxon>Eubacteriales</taxon>
        <taxon>Oscillospiraceae</taxon>
        <taxon>Caproicibacterium</taxon>
    </lineage>
</organism>
<sequence>MKMHLKPIFLYYSKELAKGILACFLTLLLMAALTTAILYVNGETISRTSVSLTGSLFIFAFVIAIVAARSQMRLALQFGISRLTAFVNHLLCGFLLSAFLFLCNGLTDKGQFFFKYATQKFAGLVFTDAVFQFLVLFCLYLFGTFLSLLFWRLNRTGAIVVIVSMIVLINLASGLFGVNLIPFAKWLVASPSRIILLLLLLSGAFGAGSWFALRRANIHGAVAG</sequence>
<feature type="transmembrane region" description="Helical" evidence="1">
    <location>
        <begin position="129"/>
        <end position="151"/>
    </location>
</feature>
<accession>A0AA97DBZ1</accession>
<keyword evidence="3" id="KW-1185">Reference proteome</keyword>
<gene>
    <name evidence="2" type="ORF">PXC00_03605</name>
</gene>
<protein>
    <submittedName>
        <fullName evidence="2">Uncharacterized protein</fullName>
    </submittedName>
</protein>
<name>A0AA97DBZ1_9FIRM</name>
<dbReference type="Proteomes" id="UP001300604">
    <property type="component" value="Chromosome"/>
</dbReference>
<reference evidence="2" key="2">
    <citation type="submission" date="2024-06" db="EMBL/GenBank/DDBJ databases">
        <title>Caproicibacterium argilliputei sp. nov, a novel caproic acid producing anaerobic bacterium isolated from pit mud.</title>
        <authorList>
            <person name="Xia S."/>
        </authorList>
    </citation>
    <scope>NUCLEOTIDE SEQUENCE</scope>
    <source>
        <strain evidence="2">ZCY20-5</strain>
    </source>
</reference>
<feature type="transmembrane region" description="Helical" evidence="1">
    <location>
        <begin position="80"/>
        <end position="102"/>
    </location>
</feature>
<proteinExistence type="predicted"/>
<feature type="transmembrane region" description="Helical" evidence="1">
    <location>
        <begin position="20"/>
        <end position="42"/>
    </location>
</feature>
<dbReference type="EMBL" id="CP135996">
    <property type="protein sequence ID" value="WOC32977.1"/>
    <property type="molecule type" value="Genomic_DNA"/>
</dbReference>